<dbReference type="AlphaFoldDB" id="A0A232FDU0"/>
<name>A0A232FDU0_9HYME</name>
<dbReference type="EMBL" id="NNAY01000355">
    <property type="protein sequence ID" value="OXU28954.1"/>
    <property type="molecule type" value="Genomic_DNA"/>
</dbReference>
<proteinExistence type="predicted"/>
<organism evidence="1 2">
    <name type="scientific">Trichomalopsis sarcophagae</name>
    <dbReference type="NCBI Taxonomy" id="543379"/>
    <lineage>
        <taxon>Eukaryota</taxon>
        <taxon>Metazoa</taxon>
        <taxon>Ecdysozoa</taxon>
        <taxon>Arthropoda</taxon>
        <taxon>Hexapoda</taxon>
        <taxon>Insecta</taxon>
        <taxon>Pterygota</taxon>
        <taxon>Neoptera</taxon>
        <taxon>Endopterygota</taxon>
        <taxon>Hymenoptera</taxon>
        <taxon>Apocrita</taxon>
        <taxon>Proctotrupomorpha</taxon>
        <taxon>Chalcidoidea</taxon>
        <taxon>Pteromalidae</taxon>
        <taxon>Pteromalinae</taxon>
        <taxon>Trichomalopsis</taxon>
    </lineage>
</organism>
<evidence type="ECO:0000313" key="2">
    <source>
        <dbReference type="Proteomes" id="UP000215335"/>
    </source>
</evidence>
<gene>
    <name evidence="1" type="ORF">TSAR_004565</name>
</gene>
<keyword evidence="2" id="KW-1185">Reference proteome</keyword>
<protein>
    <submittedName>
        <fullName evidence="1">Uncharacterized protein</fullName>
    </submittedName>
</protein>
<sequence length="68" mass="7911">MYKYLDKDEMMSFSFQKTNMYADVETMLLLLWPPEGLAERIEQTTPDSEYSKINIAKCESAFNLCSSL</sequence>
<comment type="caution">
    <text evidence="1">The sequence shown here is derived from an EMBL/GenBank/DDBJ whole genome shotgun (WGS) entry which is preliminary data.</text>
</comment>
<dbReference type="Proteomes" id="UP000215335">
    <property type="component" value="Unassembled WGS sequence"/>
</dbReference>
<evidence type="ECO:0000313" key="1">
    <source>
        <dbReference type="EMBL" id="OXU28954.1"/>
    </source>
</evidence>
<accession>A0A232FDU0</accession>
<reference evidence="1 2" key="1">
    <citation type="journal article" date="2017" name="Curr. Biol.">
        <title>The Evolution of Venom by Co-option of Single-Copy Genes.</title>
        <authorList>
            <person name="Martinson E.O."/>
            <person name="Mrinalini"/>
            <person name="Kelkar Y.D."/>
            <person name="Chang C.H."/>
            <person name="Werren J.H."/>
        </authorList>
    </citation>
    <scope>NUCLEOTIDE SEQUENCE [LARGE SCALE GENOMIC DNA]</scope>
    <source>
        <strain evidence="1 2">Alberta</strain>
        <tissue evidence="1">Whole body</tissue>
    </source>
</reference>